<protein>
    <submittedName>
        <fullName evidence="1">Uncharacterized protein</fullName>
    </submittedName>
</protein>
<dbReference type="AlphaFoldDB" id="A0A0A9HAC2"/>
<evidence type="ECO:0000313" key="1">
    <source>
        <dbReference type="EMBL" id="JAE29868.1"/>
    </source>
</evidence>
<accession>A0A0A9HAC2</accession>
<name>A0A0A9HAC2_ARUDO</name>
<dbReference type="EMBL" id="GBRH01168028">
    <property type="protein sequence ID" value="JAE29868.1"/>
    <property type="molecule type" value="Transcribed_RNA"/>
</dbReference>
<proteinExistence type="predicted"/>
<reference evidence="1" key="1">
    <citation type="submission" date="2014-09" db="EMBL/GenBank/DDBJ databases">
        <authorList>
            <person name="Magalhaes I.L.F."/>
            <person name="Oliveira U."/>
            <person name="Santos F.R."/>
            <person name="Vidigal T.H.D.A."/>
            <person name="Brescovit A.D."/>
            <person name="Santos A.J."/>
        </authorList>
    </citation>
    <scope>NUCLEOTIDE SEQUENCE</scope>
    <source>
        <tissue evidence="1">Shoot tissue taken approximately 20 cm above the soil surface</tissue>
    </source>
</reference>
<sequence length="30" mass="3433">MEVGCLVDYNTIIDLFLQVPFIVVYRCLVG</sequence>
<reference evidence="1" key="2">
    <citation type="journal article" date="2015" name="Data Brief">
        <title>Shoot transcriptome of the giant reed, Arundo donax.</title>
        <authorList>
            <person name="Barrero R.A."/>
            <person name="Guerrero F.D."/>
            <person name="Moolhuijzen P."/>
            <person name="Goolsby J.A."/>
            <person name="Tidwell J."/>
            <person name="Bellgard S.E."/>
            <person name="Bellgard M.I."/>
        </authorList>
    </citation>
    <scope>NUCLEOTIDE SEQUENCE</scope>
    <source>
        <tissue evidence="1">Shoot tissue taken approximately 20 cm above the soil surface</tissue>
    </source>
</reference>
<organism evidence="1">
    <name type="scientific">Arundo donax</name>
    <name type="common">Giant reed</name>
    <name type="synonym">Donax arundinaceus</name>
    <dbReference type="NCBI Taxonomy" id="35708"/>
    <lineage>
        <taxon>Eukaryota</taxon>
        <taxon>Viridiplantae</taxon>
        <taxon>Streptophyta</taxon>
        <taxon>Embryophyta</taxon>
        <taxon>Tracheophyta</taxon>
        <taxon>Spermatophyta</taxon>
        <taxon>Magnoliopsida</taxon>
        <taxon>Liliopsida</taxon>
        <taxon>Poales</taxon>
        <taxon>Poaceae</taxon>
        <taxon>PACMAD clade</taxon>
        <taxon>Arundinoideae</taxon>
        <taxon>Arundineae</taxon>
        <taxon>Arundo</taxon>
    </lineage>
</organism>